<evidence type="ECO:0000256" key="1">
    <source>
        <dbReference type="ARBA" id="ARBA00006139"/>
    </source>
</evidence>
<accession>A0ABS4GK92</accession>
<protein>
    <recommendedName>
        <fullName evidence="9">Lipoprotein signal peptidase</fullName>
        <ecNumber evidence="9">3.4.23.36</ecNumber>
    </recommendedName>
    <alternativeName>
        <fullName evidence="9">Prolipoprotein signal peptidase</fullName>
    </alternativeName>
    <alternativeName>
        <fullName evidence="9">Signal peptidase II</fullName>
        <shortName evidence="9">SPase II</shortName>
    </alternativeName>
</protein>
<reference evidence="12 13" key="1">
    <citation type="submission" date="2021-03" db="EMBL/GenBank/DDBJ databases">
        <title>Genomic Encyclopedia of Type Strains, Phase IV (KMG-IV): sequencing the most valuable type-strain genomes for metagenomic binning, comparative biology and taxonomic classification.</title>
        <authorList>
            <person name="Goeker M."/>
        </authorList>
    </citation>
    <scope>NUCLEOTIDE SEQUENCE [LARGE SCALE GENOMIC DNA]</scope>
    <source>
        <strain evidence="12 13">DSM 24738</strain>
    </source>
</reference>
<feature type="transmembrane region" description="Helical" evidence="9">
    <location>
        <begin position="58"/>
        <end position="75"/>
    </location>
</feature>
<comment type="caution">
    <text evidence="12">The sequence shown here is derived from an EMBL/GenBank/DDBJ whole genome shotgun (WGS) entry which is preliminary data.</text>
</comment>
<dbReference type="PANTHER" id="PTHR33695">
    <property type="entry name" value="LIPOPROTEIN SIGNAL PEPTIDASE"/>
    <property type="match status" value="1"/>
</dbReference>
<evidence type="ECO:0000256" key="4">
    <source>
        <dbReference type="ARBA" id="ARBA00022692"/>
    </source>
</evidence>
<dbReference type="Pfam" id="PF01252">
    <property type="entry name" value="Peptidase_A8"/>
    <property type="match status" value="1"/>
</dbReference>
<evidence type="ECO:0000313" key="13">
    <source>
        <dbReference type="Proteomes" id="UP001519343"/>
    </source>
</evidence>
<dbReference type="InterPro" id="IPR001872">
    <property type="entry name" value="Peptidase_A8"/>
</dbReference>
<keyword evidence="8 9" id="KW-0472">Membrane</keyword>
<dbReference type="Proteomes" id="UP001519343">
    <property type="component" value="Unassembled WGS sequence"/>
</dbReference>
<proteinExistence type="inferred from homology"/>
<feature type="active site" evidence="9">
    <location>
        <position position="111"/>
    </location>
</feature>
<evidence type="ECO:0000256" key="8">
    <source>
        <dbReference type="ARBA" id="ARBA00023136"/>
    </source>
</evidence>
<dbReference type="GO" id="GO:0004190">
    <property type="term" value="F:aspartic-type endopeptidase activity"/>
    <property type="evidence" value="ECO:0007669"/>
    <property type="project" value="UniProtKB-EC"/>
</dbReference>
<name>A0ABS4GK92_9BACL</name>
<gene>
    <name evidence="9" type="primary">lspA</name>
    <name evidence="12" type="ORF">J2Z37_000670</name>
</gene>
<dbReference type="EMBL" id="JAGGKT010000001">
    <property type="protein sequence ID" value="MBP1930683.1"/>
    <property type="molecule type" value="Genomic_DNA"/>
</dbReference>
<dbReference type="PANTHER" id="PTHR33695:SF1">
    <property type="entry name" value="LIPOPROTEIN SIGNAL PEPTIDASE"/>
    <property type="match status" value="1"/>
</dbReference>
<keyword evidence="13" id="KW-1185">Reference proteome</keyword>
<evidence type="ECO:0000256" key="2">
    <source>
        <dbReference type="ARBA" id="ARBA00022475"/>
    </source>
</evidence>
<dbReference type="RefSeq" id="WP_209808758.1">
    <property type="nucleotide sequence ID" value="NZ_JAGGKT010000001.1"/>
</dbReference>
<evidence type="ECO:0000256" key="11">
    <source>
        <dbReference type="RuleBase" id="RU004181"/>
    </source>
</evidence>
<keyword evidence="2 9" id="KW-1003">Cell membrane</keyword>
<comment type="catalytic activity">
    <reaction evidence="9 10">
        <text>Release of signal peptides from bacterial membrane prolipoproteins. Hydrolyzes -Xaa-Yaa-Zaa-|-(S,diacylglyceryl)Cys-, in which Xaa is hydrophobic (preferably Leu), and Yaa (Ala or Ser) and Zaa (Gly or Ala) have small, neutral side chains.</text>
        <dbReference type="EC" id="3.4.23.36"/>
    </reaction>
</comment>
<keyword evidence="5 9" id="KW-0064">Aspartyl protease</keyword>
<dbReference type="EC" id="3.4.23.36" evidence="9"/>
<feature type="transmembrane region" description="Helical" evidence="9">
    <location>
        <begin position="87"/>
        <end position="106"/>
    </location>
</feature>
<dbReference type="PRINTS" id="PR00781">
    <property type="entry name" value="LIPOSIGPTASE"/>
</dbReference>
<comment type="caution">
    <text evidence="9">Lacks conserved residue(s) required for the propagation of feature annotation.</text>
</comment>
<comment type="pathway">
    <text evidence="9">Protein modification; lipoprotein biosynthesis (signal peptide cleavage).</text>
</comment>
<comment type="function">
    <text evidence="9 10">This protein specifically catalyzes the removal of signal peptides from prolipoproteins.</text>
</comment>
<dbReference type="HAMAP" id="MF_00161">
    <property type="entry name" value="LspA"/>
    <property type="match status" value="1"/>
</dbReference>
<keyword evidence="7 9" id="KW-1133">Transmembrane helix</keyword>
<feature type="transmembrane region" description="Helical" evidence="9">
    <location>
        <begin position="118"/>
        <end position="139"/>
    </location>
</feature>
<keyword evidence="3 9" id="KW-0645">Protease</keyword>
<dbReference type="NCBIfam" id="TIGR00077">
    <property type="entry name" value="lspA"/>
    <property type="match status" value="1"/>
</dbReference>
<evidence type="ECO:0000256" key="5">
    <source>
        <dbReference type="ARBA" id="ARBA00022750"/>
    </source>
</evidence>
<evidence type="ECO:0000256" key="9">
    <source>
        <dbReference type="HAMAP-Rule" id="MF_00161"/>
    </source>
</evidence>
<organism evidence="12 13">
    <name type="scientific">Ammoniphilus resinae</name>
    <dbReference type="NCBI Taxonomy" id="861532"/>
    <lineage>
        <taxon>Bacteria</taxon>
        <taxon>Bacillati</taxon>
        <taxon>Bacillota</taxon>
        <taxon>Bacilli</taxon>
        <taxon>Bacillales</taxon>
        <taxon>Paenibacillaceae</taxon>
        <taxon>Aneurinibacillus group</taxon>
        <taxon>Ammoniphilus</taxon>
    </lineage>
</organism>
<evidence type="ECO:0000256" key="10">
    <source>
        <dbReference type="RuleBase" id="RU000594"/>
    </source>
</evidence>
<evidence type="ECO:0000256" key="3">
    <source>
        <dbReference type="ARBA" id="ARBA00022670"/>
    </source>
</evidence>
<keyword evidence="4 9" id="KW-0812">Transmembrane</keyword>
<sequence length="151" mass="17119">MFYYFIALLVFALDQLTKWLVVKYMELGQSIPIIEGVFHFTSHRNRGAAFGILQNQRWFFILITVAVVAGIIFYMRKVGKNKPLVSFSLALILGGAIGNFIDRLLMGEVVDFLDFTLIHYPIFNVADSAIVVGVGLYIFDTLKEMMAERKG</sequence>
<comment type="subcellular location">
    <subcellularLocation>
        <location evidence="9">Cell membrane</location>
        <topology evidence="9">Multi-pass membrane protein</topology>
    </subcellularLocation>
</comment>
<comment type="similarity">
    <text evidence="1 9 11">Belongs to the peptidase A8 family.</text>
</comment>
<keyword evidence="6 9" id="KW-0378">Hydrolase</keyword>
<evidence type="ECO:0000313" key="12">
    <source>
        <dbReference type="EMBL" id="MBP1930683.1"/>
    </source>
</evidence>
<evidence type="ECO:0000256" key="7">
    <source>
        <dbReference type="ARBA" id="ARBA00022989"/>
    </source>
</evidence>
<dbReference type="PROSITE" id="PS00855">
    <property type="entry name" value="SPASE_II"/>
    <property type="match status" value="1"/>
</dbReference>
<evidence type="ECO:0000256" key="6">
    <source>
        <dbReference type="ARBA" id="ARBA00022801"/>
    </source>
</evidence>
<feature type="active site" evidence="9">
    <location>
        <position position="127"/>
    </location>
</feature>